<evidence type="ECO:0000313" key="11">
    <source>
        <dbReference type="EMBL" id="AAS50360.1"/>
    </source>
</evidence>
<dbReference type="GO" id="GO:0043130">
    <property type="term" value="F:ubiquitin binding"/>
    <property type="evidence" value="ECO:0000318"/>
    <property type="project" value="GO_Central"/>
</dbReference>
<sequence length="445" mass="50364">MQNSTTAVDVPQPVLDWLFKVLQPEYYDPRTTFHDVVIALRAYKKLRPRTRVFTDEAGRSKLLLCLYGKVGNVDVLIWIPFEYPNVAPHAYIDLEANKGRSIIVNQRLDGDGLFYLPILGHWHPQNCNVVKLVQDLEQAIMAQEPLRPAAGAVKNTETQNMRADMTVSSLPALPPRPSMENNETQKTDLATTPHGPKKPSLPPKPPKVPSVADAEERRDDSVRELDSALSHLRLQNEAPHSNEHAKPHASLPPSNLSAAPVQNQPNWLDSDFTQCDEPTHRDSLAVLQDTLNKLAERTNARYHTEWNAKEKSIDEAIESFRHIYSYEADNIRHMEDAIVENSEILQTEIDKLNGELLKAQKFEEKYPDGLPDMNSCVTAESIALNQLYMLVARDYALSDTIQILSVMLNQGLISVDPFIKKTRSLAAEQFLTRYHMDKILQLLDN</sequence>
<dbReference type="InterPro" id="IPR017916">
    <property type="entry name" value="SB_dom"/>
</dbReference>
<organism evidence="11 12">
    <name type="scientific">Eremothecium gossypii (strain ATCC 10895 / CBS 109.51 / FGSC 9923 / NRRL Y-1056)</name>
    <name type="common">Yeast</name>
    <name type="synonym">Ashbya gossypii</name>
    <dbReference type="NCBI Taxonomy" id="284811"/>
    <lineage>
        <taxon>Eukaryota</taxon>
        <taxon>Fungi</taxon>
        <taxon>Dikarya</taxon>
        <taxon>Ascomycota</taxon>
        <taxon>Saccharomycotina</taxon>
        <taxon>Saccharomycetes</taxon>
        <taxon>Saccharomycetales</taxon>
        <taxon>Saccharomycetaceae</taxon>
        <taxon>Eremothecium</taxon>
    </lineage>
</organism>
<dbReference type="PROSITE" id="PS51312">
    <property type="entry name" value="SB"/>
    <property type="match status" value="1"/>
</dbReference>
<feature type="compositionally biased region" description="Polar residues" evidence="8">
    <location>
        <begin position="252"/>
        <end position="273"/>
    </location>
</feature>
<dbReference type="Pfam" id="PF09454">
    <property type="entry name" value="Vps23_core"/>
    <property type="match status" value="1"/>
</dbReference>
<dbReference type="RefSeq" id="NP_982536.1">
    <property type="nucleotide sequence ID" value="NM_207889.1"/>
</dbReference>
<accession>Q75EU1</accession>
<feature type="region of interest" description="Disordered" evidence="8">
    <location>
        <begin position="237"/>
        <end position="275"/>
    </location>
</feature>
<evidence type="ECO:0000259" key="9">
    <source>
        <dbReference type="PROSITE" id="PS51312"/>
    </source>
</evidence>
<evidence type="ECO:0000256" key="4">
    <source>
        <dbReference type="ARBA" id="ARBA00022753"/>
    </source>
</evidence>
<feature type="compositionally biased region" description="Polar residues" evidence="8">
    <location>
        <begin position="157"/>
        <end position="169"/>
    </location>
</feature>
<dbReference type="Gene3D" id="6.10.140.820">
    <property type="match status" value="1"/>
</dbReference>
<dbReference type="STRING" id="284811.Q75EU1"/>
<evidence type="ECO:0000256" key="1">
    <source>
        <dbReference type="ARBA" id="ARBA00004177"/>
    </source>
</evidence>
<evidence type="ECO:0000256" key="7">
    <source>
        <dbReference type="PROSITE-ProRule" id="PRU00644"/>
    </source>
</evidence>
<proteinExistence type="inferred from homology"/>
<dbReference type="PANTHER" id="PTHR23306:SF3">
    <property type="entry name" value="TUMOR SUPPRESSOR PROTEIN 101"/>
    <property type="match status" value="1"/>
</dbReference>
<dbReference type="InterPro" id="IPR008883">
    <property type="entry name" value="UEV_N"/>
</dbReference>
<dbReference type="InterPro" id="IPR016135">
    <property type="entry name" value="UBQ-conjugating_enzyme/RWD"/>
</dbReference>
<dbReference type="Proteomes" id="UP000000591">
    <property type="component" value="Chromosome I"/>
</dbReference>
<evidence type="ECO:0000256" key="3">
    <source>
        <dbReference type="ARBA" id="ARBA00022448"/>
    </source>
</evidence>
<feature type="region of interest" description="Disordered" evidence="8">
    <location>
        <begin position="157"/>
        <end position="223"/>
    </location>
</feature>
<dbReference type="OMA" id="YMNFPQP"/>
<dbReference type="GO" id="GO:0000813">
    <property type="term" value="C:ESCRT I complex"/>
    <property type="evidence" value="ECO:0000318"/>
    <property type="project" value="GO_Central"/>
</dbReference>
<feature type="compositionally biased region" description="Pro residues" evidence="8">
    <location>
        <begin position="199"/>
        <end position="208"/>
    </location>
</feature>
<name>Q75EU1_EREGS</name>
<dbReference type="AlphaFoldDB" id="Q75EU1"/>
<dbReference type="GO" id="GO:0008333">
    <property type="term" value="P:endosome to lysosome transport"/>
    <property type="evidence" value="ECO:0000318"/>
    <property type="project" value="GO_Central"/>
</dbReference>
<dbReference type="SUPFAM" id="SSF140111">
    <property type="entry name" value="Endosomal sorting complex assembly domain"/>
    <property type="match status" value="1"/>
</dbReference>
<dbReference type="eggNOG" id="KOG2391">
    <property type="taxonomic scope" value="Eukaryota"/>
</dbReference>
<evidence type="ECO:0000256" key="5">
    <source>
        <dbReference type="ARBA" id="ARBA00022927"/>
    </source>
</evidence>
<evidence type="ECO:0000313" key="12">
    <source>
        <dbReference type="Proteomes" id="UP000000591"/>
    </source>
</evidence>
<dbReference type="CDD" id="cd11685">
    <property type="entry name" value="UEV_TSG101-like"/>
    <property type="match status" value="1"/>
</dbReference>
<dbReference type="SUPFAM" id="SSF54495">
    <property type="entry name" value="UBC-like"/>
    <property type="match status" value="1"/>
</dbReference>
<dbReference type="OrthoDB" id="306304at2759"/>
<dbReference type="KEGG" id="ago:AGOS_AAL006C"/>
<keyword evidence="12" id="KW-1185">Reference proteome</keyword>
<reference evidence="11 12" key="1">
    <citation type="journal article" date="2004" name="Science">
        <title>The Ashbya gossypii genome as a tool for mapping the ancient Saccharomyces cerevisiae genome.</title>
        <authorList>
            <person name="Dietrich F.S."/>
            <person name="Voegeli S."/>
            <person name="Brachat S."/>
            <person name="Lerch A."/>
            <person name="Gates K."/>
            <person name="Steiner S."/>
            <person name="Mohr C."/>
            <person name="Pohlmann R."/>
            <person name="Luedi P."/>
            <person name="Choi S."/>
            <person name="Wing R.A."/>
            <person name="Flavier A."/>
            <person name="Gaffney T.D."/>
            <person name="Philippsen P."/>
        </authorList>
    </citation>
    <scope>NUCLEOTIDE SEQUENCE [LARGE SCALE GENOMIC DNA]</scope>
    <source>
        <strain evidence="12">ATCC 10895 / CBS 109.51 / FGSC 9923 / NRRL Y-1056</strain>
    </source>
</reference>
<dbReference type="GO" id="GO:0006886">
    <property type="term" value="P:intracellular protein transport"/>
    <property type="evidence" value="ECO:0007669"/>
    <property type="project" value="UniProtKB-ARBA"/>
</dbReference>
<keyword evidence="4" id="KW-0967">Endosome</keyword>
<dbReference type="InterPro" id="IPR052070">
    <property type="entry name" value="ESCRT-I_UEV_domain"/>
</dbReference>
<evidence type="ECO:0000256" key="2">
    <source>
        <dbReference type="ARBA" id="ARBA00009594"/>
    </source>
</evidence>
<dbReference type="GO" id="GO:0043162">
    <property type="term" value="P:ubiquitin-dependent protein catabolic process via the multivesicular body sorting pathway"/>
    <property type="evidence" value="ECO:0007669"/>
    <property type="project" value="UniProtKB-ARBA"/>
</dbReference>
<keyword evidence="3 7" id="KW-0813">Transport</keyword>
<feature type="domain" description="UEV" evidence="10">
    <location>
        <begin position="13"/>
        <end position="150"/>
    </location>
</feature>
<dbReference type="GeneID" id="4618774"/>
<dbReference type="PANTHER" id="PTHR23306">
    <property type="entry name" value="TUMOR SUSCEPTIBILITY GENE 101 PROTEIN-RELATED"/>
    <property type="match status" value="1"/>
</dbReference>
<protein>
    <submittedName>
        <fullName evidence="11">AAL006Cp</fullName>
    </submittedName>
</protein>
<gene>
    <name evidence="11" type="ORF">AGOS_AAL006C</name>
</gene>
<reference evidence="12" key="2">
    <citation type="journal article" date="2013" name="G3 (Bethesda)">
        <title>Genomes of Ashbya fungi isolated from insects reveal four mating-type loci, numerous translocations, lack of transposons, and distinct gene duplications.</title>
        <authorList>
            <person name="Dietrich F.S."/>
            <person name="Voegeli S."/>
            <person name="Kuo S."/>
            <person name="Philippsen P."/>
        </authorList>
    </citation>
    <scope>GENOME REANNOTATION</scope>
    <source>
        <strain evidence="12">ATCC 10895 / CBS 109.51 / FGSC 9923 / NRRL Y-1056</strain>
    </source>
</reference>
<comment type="subcellular location">
    <subcellularLocation>
        <location evidence="1">Endosome</location>
    </subcellularLocation>
</comment>
<dbReference type="Gene3D" id="3.10.110.10">
    <property type="entry name" value="Ubiquitin Conjugating Enzyme"/>
    <property type="match status" value="1"/>
</dbReference>
<feature type="domain" description="SB" evidence="9">
    <location>
        <begin position="381"/>
        <end position="445"/>
    </location>
</feature>
<dbReference type="GO" id="GO:0072666">
    <property type="term" value="P:establishment of protein localization to vacuole"/>
    <property type="evidence" value="ECO:0007669"/>
    <property type="project" value="UniProtKB-ARBA"/>
</dbReference>
<dbReference type="Pfam" id="PF05743">
    <property type="entry name" value="UEV"/>
    <property type="match status" value="1"/>
</dbReference>
<comment type="similarity">
    <text evidence="2">Belongs to the ubiquitin-conjugating enzyme family. UEV subfamily.</text>
</comment>
<dbReference type="InParanoid" id="Q75EU1"/>
<dbReference type="InterPro" id="IPR037202">
    <property type="entry name" value="ESCRT_assembly_dom"/>
</dbReference>
<dbReference type="HOGENOM" id="CLU_046554_0_0_1"/>
<feature type="compositionally biased region" description="Basic and acidic residues" evidence="8">
    <location>
        <begin position="214"/>
        <end position="223"/>
    </location>
</feature>
<keyword evidence="6" id="KW-0175">Coiled coil</keyword>
<keyword evidence="5 7" id="KW-0653">Protein transport</keyword>
<evidence type="ECO:0000256" key="8">
    <source>
        <dbReference type="SAM" id="MobiDB-lite"/>
    </source>
</evidence>
<dbReference type="EMBL" id="AE016814">
    <property type="protein sequence ID" value="AAS50360.1"/>
    <property type="molecule type" value="Genomic_DNA"/>
</dbReference>
<evidence type="ECO:0000256" key="6">
    <source>
        <dbReference type="ARBA" id="ARBA00023054"/>
    </source>
</evidence>
<feature type="compositionally biased region" description="Polar residues" evidence="8">
    <location>
        <begin position="179"/>
        <end position="190"/>
    </location>
</feature>
<evidence type="ECO:0000259" key="10">
    <source>
        <dbReference type="PROSITE" id="PS51322"/>
    </source>
</evidence>
<dbReference type="FunCoup" id="Q75EU1">
    <property type="interactions" value="613"/>
</dbReference>
<dbReference type="PROSITE" id="PS51322">
    <property type="entry name" value="UEV"/>
    <property type="match status" value="1"/>
</dbReference>